<dbReference type="RefSeq" id="WP_345682503.1">
    <property type="nucleotide sequence ID" value="NZ_BAABRO010000001.1"/>
</dbReference>
<evidence type="ECO:0008006" key="5">
    <source>
        <dbReference type="Google" id="ProtNLM"/>
    </source>
</evidence>
<dbReference type="InterPro" id="IPR011444">
    <property type="entry name" value="DUF1549"/>
</dbReference>
<sequence>MRTICFIVCTSLLCAAASPGEEIDFDTDVVPLLSKAGCNAASCHGSAAGQAGFRLSLFGGDPEFDYRSIVNELEGRRVDYVTPRRSLLLTKPTGQLDHGGGEVMESTSEAAAVIAEWIAAGAARKKLRLLERLIVTPTSFAATSIPAELQIKVTAVFGDGLQRDVTESAIYVSQDDSALVVDEAGAATVKLSGQHVVTVRYGDQVTSLLVTSPIGSKIPTLPDSARRNWIDDEINAKLLALRLAPAKPYSDLEFLRRVSFDLTGRLPSAALVQHVASASAPINRAELIDELLSSDEFTDYWTHLLAIQLRLQKPGTDTLAANAFYRWLHEQVATDASWDSIANSLVLSQGDSHETGAATVHRYFATAREEAEYMSEVLMGVRLRCANCHNHPLDRWTQDDYHGLAAVFVGLDRGQVVRFTGHGEITHPRTGEPAIAKIPGQSFMLGGVDPRKSFADWLTSPENPYFAKAMAGRVWQALMGRGLVSPVDDLRATNPPSHPELLDRLADYFSSNDFKLRPLIRLICNSAAYNRAGQAIDGEKVDDRFYAHAIPKPLSAEVLADAISDVTGVADDYAGVGRAINVVDRTVSASKLEFLGQCLPGEPCSSDERGDRGIASQLHLINGGLINEKIRDSNCRLRSLIVQGASTDEIVNTFYLIAFSRPPSNDELAGWVDRIDSIAAPHERTARLEDFLWALLNCHEFSTNN</sequence>
<evidence type="ECO:0000313" key="4">
    <source>
        <dbReference type="Proteomes" id="UP001416858"/>
    </source>
</evidence>
<feature type="domain" description="DUF1549" evidence="1">
    <location>
        <begin position="230"/>
        <end position="410"/>
    </location>
</feature>
<proteinExistence type="predicted"/>
<dbReference type="InterPro" id="IPR022655">
    <property type="entry name" value="DUF1553"/>
</dbReference>
<evidence type="ECO:0000259" key="1">
    <source>
        <dbReference type="Pfam" id="PF07583"/>
    </source>
</evidence>
<reference evidence="3 4" key="1">
    <citation type="submission" date="2024-02" db="EMBL/GenBank/DDBJ databases">
        <title>Rhodopirellula caenicola NBRC 110016.</title>
        <authorList>
            <person name="Ichikawa N."/>
            <person name="Katano-Makiyama Y."/>
            <person name="Hidaka K."/>
        </authorList>
    </citation>
    <scope>NUCLEOTIDE SEQUENCE [LARGE SCALE GENOMIC DNA]</scope>
    <source>
        <strain evidence="3 4">NBRC 110016</strain>
    </source>
</reference>
<feature type="domain" description="DUF1553" evidence="2">
    <location>
        <begin position="451"/>
        <end position="572"/>
    </location>
</feature>
<dbReference type="Gene3D" id="2.60.40.1080">
    <property type="match status" value="1"/>
</dbReference>
<dbReference type="Pfam" id="PF07583">
    <property type="entry name" value="PSCyt2"/>
    <property type="match status" value="1"/>
</dbReference>
<dbReference type="PANTHER" id="PTHR35889:SF3">
    <property type="entry name" value="F-BOX DOMAIN-CONTAINING PROTEIN"/>
    <property type="match status" value="1"/>
</dbReference>
<evidence type="ECO:0000313" key="3">
    <source>
        <dbReference type="EMBL" id="GAA5505480.1"/>
    </source>
</evidence>
<accession>A0ABP9VLK7</accession>
<keyword evidence="4" id="KW-1185">Reference proteome</keyword>
<gene>
    <name evidence="3" type="ORF">Rcae01_00925</name>
</gene>
<comment type="caution">
    <text evidence="3">The sequence shown here is derived from an EMBL/GenBank/DDBJ whole genome shotgun (WGS) entry which is preliminary data.</text>
</comment>
<organism evidence="3 4">
    <name type="scientific">Novipirellula caenicola</name>
    <dbReference type="NCBI Taxonomy" id="1536901"/>
    <lineage>
        <taxon>Bacteria</taxon>
        <taxon>Pseudomonadati</taxon>
        <taxon>Planctomycetota</taxon>
        <taxon>Planctomycetia</taxon>
        <taxon>Pirellulales</taxon>
        <taxon>Pirellulaceae</taxon>
        <taxon>Novipirellula</taxon>
    </lineage>
</organism>
<dbReference type="EMBL" id="BAABRO010000001">
    <property type="protein sequence ID" value="GAA5505480.1"/>
    <property type="molecule type" value="Genomic_DNA"/>
</dbReference>
<name>A0ABP9VLK7_9BACT</name>
<protein>
    <recommendedName>
        <fullName evidence="5">Bacterial Ig-like domain (Group 2)</fullName>
    </recommendedName>
</protein>
<dbReference type="Pfam" id="PF07587">
    <property type="entry name" value="PSD1"/>
    <property type="match status" value="1"/>
</dbReference>
<dbReference type="PANTHER" id="PTHR35889">
    <property type="entry name" value="CYCLOINULO-OLIGOSACCHARIDE FRUCTANOTRANSFERASE-RELATED"/>
    <property type="match status" value="1"/>
</dbReference>
<dbReference type="Proteomes" id="UP001416858">
    <property type="component" value="Unassembled WGS sequence"/>
</dbReference>
<evidence type="ECO:0000259" key="2">
    <source>
        <dbReference type="Pfam" id="PF07587"/>
    </source>
</evidence>